<evidence type="ECO:0000259" key="5">
    <source>
        <dbReference type="PROSITE" id="PS50949"/>
    </source>
</evidence>
<dbReference type="PANTHER" id="PTHR43537:SF24">
    <property type="entry name" value="GLUCONATE OPERON TRANSCRIPTIONAL REPRESSOR"/>
    <property type="match status" value="1"/>
</dbReference>
<dbReference type="SMART" id="SM00345">
    <property type="entry name" value="HTH_GNTR"/>
    <property type="match status" value="1"/>
</dbReference>
<gene>
    <name evidence="6" type="ORF">RVR_2816</name>
</gene>
<evidence type="ECO:0000256" key="1">
    <source>
        <dbReference type="ARBA" id="ARBA00023015"/>
    </source>
</evidence>
<proteinExistence type="predicted"/>
<dbReference type="PROSITE" id="PS50949">
    <property type="entry name" value="HTH_GNTR"/>
    <property type="match status" value="1"/>
</dbReference>
<dbReference type="GO" id="GO:0003677">
    <property type="term" value="F:DNA binding"/>
    <property type="evidence" value="ECO:0007669"/>
    <property type="project" value="UniProtKB-KW"/>
</dbReference>
<feature type="domain" description="HTH gntR-type" evidence="5">
    <location>
        <begin position="28"/>
        <end position="95"/>
    </location>
</feature>
<feature type="compositionally biased region" description="Low complexity" evidence="4">
    <location>
        <begin position="1"/>
        <end position="33"/>
    </location>
</feature>
<evidence type="ECO:0000256" key="2">
    <source>
        <dbReference type="ARBA" id="ARBA00023125"/>
    </source>
</evidence>
<keyword evidence="7" id="KW-1185">Reference proteome</keyword>
<dbReference type="RefSeq" id="WP_202233510.1">
    <property type="nucleotide sequence ID" value="NZ_AP018365.1"/>
</dbReference>
<organism evidence="6 7">
    <name type="scientific">Actinacidiphila reveromycinica</name>
    <dbReference type="NCBI Taxonomy" id="659352"/>
    <lineage>
        <taxon>Bacteria</taxon>
        <taxon>Bacillati</taxon>
        <taxon>Actinomycetota</taxon>
        <taxon>Actinomycetes</taxon>
        <taxon>Kitasatosporales</taxon>
        <taxon>Streptomycetaceae</taxon>
        <taxon>Actinacidiphila</taxon>
    </lineage>
</organism>
<dbReference type="Gene3D" id="1.10.10.10">
    <property type="entry name" value="Winged helix-like DNA-binding domain superfamily/Winged helix DNA-binding domain"/>
    <property type="match status" value="1"/>
</dbReference>
<dbReference type="SUPFAM" id="SSF48008">
    <property type="entry name" value="GntR ligand-binding domain-like"/>
    <property type="match status" value="1"/>
</dbReference>
<dbReference type="InterPro" id="IPR000524">
    <property type="entry name" value="Tscrpt_reg_HTH_GntR"/>
</dbReference>
<evidence type="ECO:0000256" key="4">
    <source>
        <dbReference type="SAM" id="MobiDB-lite"/>
    </source>
</evidence>
<dbReference type="AlphaFoldDB" id="A0A7U3UR69"/>
<dbReference type="Proteomes" id="UP000595703">
    <property type="component" value="Chromosome"/>
</dbReference>
<sequence>MDNRLPGDALAAAPDSGSSAAGGRPRPASAAERAYTDTKERILAGDLPGGSLISEVEVADRIGLSRTPVRAAFLRLEGEELLRLIPKRGAVVVPVPPHEAANVLEVREALECAAVRRLLAADDERLAGAVALLRGRLDAQAAPARDLDVDAFTRLDQAFHLAIVAASGNTLAERFYASLGDRQRRMAVHALRPRPDRLSVLAREHEALVRHIAARDEAAFAAALRRHLDGTHRALDGDPR</sequence>
<reference evidence="6 7" key="4">
    <citation type="journal article" date="2020" name="Sci. Rep.">
        <title>beta-carboline chemical signals induce reveromycin production through a LuxR family regulator in Streptomyces sp. SN-593.</title>
        <authorList>
            <person name="Panthee S."/>
            <person name="Kito N."/>
            <person name="Hayashi T."/>
            <person name="Shimizu T."/>
            <person name="Ishikawa J."/>
            <person name="Hamamoto H."/>
            <person name="Osada H."/>
            <person name="Takahashi S."/>
        </authorList>
    </citation>
    <scope>NUCLEOTIDE SEQUENCE [LARGE SCALE GENOMIC DNA]</scope>
    <source>
        <strain evidence="6 7">SN-593</strain>
    </source>
</reference>
<reference evidence="6 7" key="2">
    <citation type="journal article" date="2011" name="J. Antibiot.">
        <title>Furaquinocins I and J: novel polyketide isoprenoid hybrid compounds from Streptomyces reveromyceticus SN-593.</title>
        <authorList>
            <person name="Panthee S."/>
            <person name="Takahashi S."/>
            <person name="Takagi H."/>
            <person name="Nogawa T."/>
            <person name="Oowada E."/>
            <person name="Uramoto M."/>
            <person name="Osada H."/>
        </authorList>
    </citation>
    <scope>NUCLEOTIDE SEQUENCE [LARGE SCALE GENOMIC DNA]</scope>
    <source>
        <strain evidence="6 7">SN-593</strain>
    </source>
</reference>
<evidence type="ECO:0000313" key="6">
    <source>
        <dbReference type="EMBL" id="BBA97188.1"/>
    </source>
</evidence>
<dbReference type="EMBL" id="AP018365">
    <property type="protein sequence ID" value="BBA97188.1"/>
    <property type="molecule type" value="Genomic_DNA"/>
</dbReference>
<dbReference type="SUPFAM" id="SSF46785">
    <property type="entry name" value="Winged helix' DNA-binding domain"/>
    <property type="match status" value="1"/>
</dbReference>
<reference evidence="6 7" key="3">
    <citation type="journal article" date="2011" name="Nat. Chem. Biol.">
        <title>Reveromycin A biosynthesis uses RevG and RevJ for stereospecific spiroacetal formation.</title>
        <authorList>
            <person name="Takahashi S."/>
            <person name="Toyoda A."/>
            <person name="Sekiyama Y."/>
            <person name="Takagi H."/>
            <person name="Nogawa T."/>
            <person name="Uramoto M."/>
            <person name="Suzuki R."/>
            <person name="Koshino H."/>
            <person name="Kumano T."/>
            <person name="Panthee S."/>
            <person name="Dairi T."/>
            <person name="Ishikawa J."/>
            <person name="Ikeda H."/>
            <person name="Sakaki Y."/>
            <person name="Osada H."/>
        </authorList>
    </citation>
    <scope>NUCLEOTIDE SEQUENCE [LARGE SCALE GENOMIC DNA]</scope>
    <source>
        <strain evidence="6 7">SN-593</strain>
    </source>
</reference>
<dbReference type="Gene3D" id="1.20.120.530">
    <property type="entry name" value="GntR ligand-binding domain-like"/>
    <property type="match status" value="1"/>
</dbReference>
<dbReference type="InterPro" id="IPR036390">
    <property type="entry name" value="WH_DNA-bd_sf"/>
</dbReference>
<keyword evidence="2" id="KW-0238">DNA-binding</keyword>
<dbReference type="InterPro" id="IPR011711">
    <property type="entry name" value="GntR_C"/>
</dbReference>
<keyword evidence="3" id="KW-0804">Transcription</keyword>
<reference evidence="6 7" key="1">
    <citation type="journal article" date="2010" name="J. Bacteriol.">
        <title>Biochemical characterization of a novel indole prenyltransferase from Streptomyces sp. SN-593.</title>
        <authorList>
            <person name="Takahashi S."/>
            <person name="Takagi H."/>
            <person name="Toyoda A."/>
            <person name="Uramoto M."/>
            <person name="Nogawa T."/>
            <person name="Ueki M."/>
            <person name="Sakaki Y."/>
            <person name="Osada H."/>
        </authorList>
    </citation>
    <scope>NUCLEOTIDE SEQUENCE [LARGE SCALE GENOMIC DNA]</scope>
    <source>
        <strain evidence="6 7">SN-593</strain>
    </source>
</reference>
<dbReference type="KEGG" id="arev:RVR_2816"/>
<evidence type="ECO:0000256" key="3">
    <source>
        <dbReference type="ARBA" id="ARBA00023163"/>
    </source>
</evidence>
<keyword evidence="1" id="KW-0805">Transcription regulation</keyword>
<dbReference type="InterPro" id="IPR008920">
    <property type="entry name" value="TF_FadR/GntR_C"/>
</dbReference>
<name>A0A7U3UR69_9ACTN</name>
<dbReference type="GO" id="GO:0003700">
    <property type="term" value="F:DNA-binding transcription factor activity"/>
    <property type="evidence" value="ECO:0007669"/>
    <property type="project" value="InterPro"/>
</dbReference>
<dbReference type="InterPro" id="IPR036388">
    <property type="entry name" value="WH-like_DNA-bd_sf"/>
</dbReference>
<dbReference type="Pfam" id="PF07729">
    <property type="entry name" value="FCD"/>
    <property type="match status" value="1"/>
</dbReference>
<evidence type="ECO:0000313" key="7">
    <source>
        <dbReference type="Proteomes" id="UP000595703"/>
    </source>
</evidence>
<dbReference type="Pfam" id="PF00392">
    <property type="entry name" value="GntR"/>
    <property type="match status" value="1"/>
</dbReference>
<feature type="region of interest" description="Disordered" evidence="4">
    <location>
        <begin position="1"/>
        <end position="34"/>
    </location>
</feature>
<protein>
    <submittedName>
        <fullName evidence="6">Putative GntR family transcriptional regulator</fullName>
    </submittedName>
</protein>
<dbReference type="SMART" id="SM00895">
    <property type="entry name" value="FCD"/>
    <property type="match status" value="1"/>
</dbReference>
<dbReference type="PANTHER" id="PTHR43537">
    <property type="entry name" value="TRANSCRIPTIONAL REGULATOR, GNTR FAMILY"/>
    <property type="match status" value="1"/>
</dbReference>
<accession>A0A7U3UR69</accession>